<dbReference type="GO" id="GO:0004479">
    <property type="term" value="F:methionyl-tRNA formyltransferase activity"/>
    <property type="evidence" value="ECO:0007669"/>
    <property type="project" value="UniProtKB-UniRule"/>
</dbReference>
<sequence>MARILFMGTPEYARRILERIYQPDDQYLVVTKPDMPVGRRQILTPSPVAVWAEAQNLPVMKPVKLKDFRGAWESFKPDWILTAAYGRILPPWLLALPRVGAYNLHASLLPRWRGANPVAWAILSEDSVTGVTLMAMDEGMDTGPIVATATTAIGPEDTTGSLTLRLAELGAALWLETRDRYGVSRFPSIPQDEAGRCLAPKFDRTAGRMRWDETAHALDAQVRSMTPEPGAYTMLGDLRIKILAARAQGATGSGTPGTAHLDGEDWTVQTGEGILRVSRIQPAGRRIMSPGEFVRGRRGEVEWTLQ</sequence>
<organism evidence="8 9">
    <name type="scientific">Sulfobacillus harzensis</name>
    <dbReference type="NCBI Taxonomy" id="2729629"/>
    <lineage>
        <taxon>Bacteria</taxon>
        <taxon>Bacillati</taxon>
        <taxon>Bacillota</taxon>
        <taxon>Clostridia</taxon>
        <taxon>Eubacteriales</taxon>
        <taxon>Clostridiales Family XVII. Incertae Sedis</taxon>
        <taxon>Sulfobacillus</taxon>
    </lineage>
</organism>
<evidence type="ECO:0000256" key="4">
    <source>
        <dbReference type="ARBA" id="ARBA00022917"/>
    </source>
</evidence>
<name>A0A7Y0L328_9FIRM</name>
<dbReference type="PANTHER" id="PTHR11138:SF5">
    <property type="entry name" value="METHIONYL-TRNA FORMYLTRANSFERASE, MITOCHONDRIAL"/>
    <property type="match status" value="1"/>
</dbReference>
<keyword evidence="9" id="KW-1185">Reference proteome</keyword>
<evidence type="ECO:0000256" key="2">
    <source>
        <dbReference type="ARBA" id="ARBA00012261"/>
    </source>
</evidence>
<evidence type="ECO:0000256" key="5">
    <source>
        <dbReference type="HAMAP-Rule" id="MF_00182"/>
    </source>
</evidence>
<accession>A0A7Y0L328</accession>
<dbReference type="GO" id="GO:0005829">
    <property type="term" value="C:cytosol"/>
    <property type="evidence" value="ECO:0007669"/>
    <property type="project" value="TreeGrafter"/>
</dbReference>
<comment type="catalytic activity">
    <reaction evidence="5">
        <text>L-methionyl-tRNA(fMet) + (6R)-10-formyltetrahydrofolate = N-formyl-L-methionyl-tRNA(fMet) + (6S)-5,6,7,8-tetrahydrofolate + H(+)</text>
        <dbReference type="Rhea" id="RHEA:24380"/>
        <dbReference type="Rhea" id="RHEA-COMP:9952"/>
        <dbReference type="Rhea" id="RHEA-COMP:9953"/>
        <dbReference type="ChEBI" id="CHEBI:15378"/>
        <dbReference type="ChEBI" id="CHEBI:57453"/>
        <dbReference type="ChEBI" id="CHEBI:78530"/>
        <dbReference type="ChEBI" id="CHEBI:78844"/>
        <dbReference type="ChEBI" id="CHEBI:195366"/>
        <dbReference type="EC" id="2.1.2.9"/>
    </reaction>
</comment>
<dbReference type="InterPro" id="IPR041711">
    <property type="entry name" value="Met-tRNA-FMT_N"/>
</dbReference>
<comment type="function">
    <text evidence="5">Attaches a formyl group to the free amino group of methionyl-tRNA(fMet). The formyl group appears to play a dual role in the initiator identity of N-formylmethionyl-tRNA by promoting its recognition by IF2 and preventing the misappropriation of this tRNA by the elongation apparatus.</text>
</comment>
<evidence type="ECO:0000313" key="8">
    <source>
        <dbReference type="EMBL" id="NMP22403.1"/>
    </source>
</evidence>
<dbReference type="Pfam" id="PF02911">
    <property type="entry name" value="Formyl_trans_C"/>
    <property type="match status" value="1"/>
</dbReference>
<dbReference type="Pfam" id="PF00551">
    <property type="entry name" value="Formyl_trans_N"/>
    <property type="match status" value="1"/>
</dbReference>
<dbReference type="CDD" id="cd08704">
    <property type="entry name" value="Met_tRNA_FMT_C"/>
    <property type="match status" value="1"/>
</dbReference>
<dbReference type="RefSeq" id="WP_169098682.1">
    <property type="nucleotide sequence ID" value="NZ_JABBVZ010000022.1"/>
</dbReference>
<dbReference type="InterPro" id="IPR044135">
    <property type="entry name" value="Met-tRNA-FMT_C"/>
</dbReference>
<dbReference type="InterPro" id="IPR011034">
    <property type="entry name" value="Formyl_transferase-like_C_sf"/>
</dbReference>
<dbReference type="InterPro" id="IPR036477">
    <property type="entry name" value="Formyl_transf_N_sf"/>
</dbReference>
<proteinExistence type="inferred from homology"/>
<dbReference type="CDD" id="cd08646">
    <property type="entry name" value="FMT_core_Met-tRNA-FMT_N"/>
    <property type="match status" value="1"/>
</dbReference>
<dbReference type="HAMAP" id="MF_00182">
    <property type="entry name" value="Formyl_trans"/>
    <property type="match status" value="1"/>
</dbReference>
<gene>
    <name evidence="5" type="primary">fmt</name>
    <name evidence="8" type="ORF">HIJ39_08565</name>
</gene>
<comment type="similarity">
    <text evidence="1 5">Belongs to the Fmt family.</text>
</comment>
<dbReference type="SUPFAM" id="SSF50486">
    <property type="entry name" value="FMT C-terminal domain-like"/>
    <property type="match status" value="1"/>
</dbReference>
<dbReference type="EMBL" id="JABBVZ010000022">
    <property type="protein sequence ID" value="NMP22403.1"/>
    <property type="molecule type" value="Genomic_DNA"/>
</dbReference>
<dbReference type="Proteomes" id="UP000533476">
    <property type="component" value="Unassembled WGS sequence"/>
</dbReference>
<evidence type="ECO:0000256" key="1">
    <source>
        <dbReference type="ARBA" id="ARBA00010699"/>
    </source>
</evidence>
<dbReference type="AlphaFoldDB" id="A0A7Y0L328"/>
<protein>
    <recommendedName>
        <fullName evidence="2 5">Methionyl-tRNA formyltransferase</fullName>
        <ecNumber evidence="2 5">2.1.2.9</ecNumber>
    </recommendedName>
</protein>
<dbReference type="NCBIfam" id="TIGR00460">
    <property type="entry name" value="fmt"/>
    <property type="match status" value="1"/>
</dbReference>
<dbReference type="EC" id="2.1.2.9" evidence="2 5"/>
<feature type="binding site" evidence="5">
    <location>
        <begin position="107"/>
        <end position="110"/>
    </location>
    <ligand>
        <name>(6S)-5,6,7,8-tetrahydrofolate</name>
        <dbReference type="ChEBI" id="CHEBI:57453"/>
    </ligand>
</feature>
<dbReference type="Gene3D" id="3.40.50.12230">
    <property type="match status" value="1"/>
</dbReference>
<dbReference type="SUPFAM" id="SSF53328">
    <property type="entry name" value="Formyltransferase"/>
    <property type="match status" value="1"/>
</dbReference>
<evidence type="ECO:0000259" key="6">
    <source>
        <dbReference type="Pfam" id="PF00551"/>
    </source>
</evidence>
<dbReference type="InterPro" id="IPR005794">
    <property type="entry name" value="Fmt"/>
</dbReference>
<evidence type="ECO:0000259" key="7">
    <source>
        <dbReference type="Pfam" id="PF02911"/>
    </source>
</evidence>
<evidence type="ECO:0000256" key="3">
    <source>
        <dbReference type="ARBA" id="ARBA00022679"/>
    </source>
</evidence>
<reference evidence="8 9" key="1">
    <citation type="submission" date="2020-04" db="EMBL/GenBank/DDBJ databases">
        <authorList>
            <person name="Zhang R."/>
            <person name="Schippers A."/>
        </authorList>
    </citation>
    <scope>NUCLEOTIDE SEQUENCE [LARGE SCALE GENOMIC DNA]</scope>
    <source>
        <strain evidence="8 9">DSM 109850</strain>
    </source>
</reference>
<comment type="caution">
    <text evidence="8">The sequence shown here is derived from an EMBL/GenBank/DDBJ whole genome shotgun (WGS) entry which is preliminary data.</text>
</comment>
<dbReference type="InterPro" id="IPR002376">
    <property type="entry name" value="Formyl_transf_N"/>
</dbReference>
<feature type="domain" description="Formyl transferase C-terminal" evidence="7">
    <location>
        <begin position="205"/>
        <end position="297"/>
    </location>
</feature>
<feature type="domain" description="Formyl transferase N-terminal" evidence="6">
    <location>
        <begin position="3"/>
        <end position="173"/>
    </location>
</feature>
<keyword evidence="4 5" id="KW-0648">Protein biosynthesis</keyword>
<dbReference type="PANTHER" id="PTHR11138">
    <property type="entry name" value="METHIONYL-TRNA FORMYLTRANSFERASE"/>
    <property type="match status" value="1"/>
</dbReference>
<keyword evidence="3 5" id="KW-0808">Transferase</keyword>
<evidence type="ECO:0000313" key="9">
    <source>
        <dbReference type="Proteomes" id="UP000533476"/>
    </source>
</evidence>
<dbReference type="InterPro" id="IPR005793">
    <property type="entry name" value="Formyl_trans_C"/>
</dbReference>